<feature type="transmembrane region" description="Helical" evidence="3">
    <location>
        <begin position="348"/>
        <end position="376"/>
    </location>
</feature>
<dbReference type="Pfam" id="PF00168">
    <property type="entry name" value="C2"/>
    <property type="match status" value="1"/>
</dbReference>
<dbReference type="AlphaFoldDB" id="A0A8S1PBG1"/>
<feature type="transmembrane region" description="Helical" evidence="3">
    <location>
        <begin position="427"/>
        <end position="451"/>
    </location>
</feature>
<feature type="transmembrane region" description="Helical" evidence="3">
    <location>
        <begin position="388"/>
        <end position="407"/>
    </location>
</feature>
<feature type="coiled-coil region" evidence="1">
    <location>
        <begin position="77"/>
        <end position="104"/>
    </location>
</feature>
<proteinExistence type="predicted"/>
<organism evidence="5 6">
    <name type="scientific">Paramecium sonneborni</name>
    <dbReference type="NCBI Taxonomy" id="65129"/>
    <lineage>
        <taxon>Eukaryota</taxon>
        <taxon>Sar</taxon>
        <taxon>Alveolata</taxon>
        <taxon>Ciliophora</taxon>
        <taxon>Intramacronucleata</taxon>
        <taxon>Oligohymenophorea</taxon>
        <taxon>Peniculida</taxon>
        <taxon>Parameciidae</taxon>
        <taxon>Paramecium</taxon>
    </lineage>
</organism>
<evidence type="ECO:0000256" key="1">
    <source>
        <dbReference type="SAM" id="Coils"/>
    </source>
</evidence>
<keyword evidence="6" id="KW-1185">Reference proteome</keyword>
<feature type="domain" description="C2" evidence="4">
    <location>
        <begin position="99"/>
        <end position="215"/>
    </location>
</feature>
<name>A0A8S1PBG1_9CILI</name>
<comment type="caution">
    <text evidence="5">The sequence shown here is derived from an EMBL/GenBank/DDBJ whole genome shotgun (WGS) entry which is preliminary data.</text>
</comment>
<dbReference type="Proteomes" id="UP000692954">
    <property type="component" value="Unassembled WGS sequence"/>
</dbReference>
<feature type="compositionally biased region" description="Polar residues" evidence="2">
    <location>
        <begin position="312"/>
        <end position="327"/>
    </location>
</feature>
<evidence type="ECO:0000259" key="4">
    <source>
        <dbReference type="PROSITE" id="PS50004"/>
    </source>
</evidence>
<gene>
    <name evidence="5" type="ORF">PSON_ATCC_30995.1.T0740096</name>
</gene>
<keyword evidence="3" id="KW-0472">Membrane</keyword>
<dbReference type="PROSITE" id="PS50004">
    <property type="entry name" value="C2"/>
    <property type="match status" value="1"/>
</dbReference>
<keyword evidence="3" id="KW-1133">Transmembrane helix</keyword>
<reference evidence="5" key="1">
    <citation type="submission" date="2021-01" db="EMBL/GenBank/DDBJ databases">
        <authorList>
            <consortium name="Genoscope - CEA"/>
            <person name="William W."/>
        </authorList>
    </citation>
    <scope>NUCLEOTIDE SEQUENCE</scope>
</reference>
<dbReference type="CDD" id="cd00030">
    <property type="entry name" value="C2"/>
    <property type="match status" value="1"/>
</dbReference>
<keyword evidence="3" id="KW-0812">Transmembrane</keyword>
<sequence>MITLKRIENTFERFGYLKNQGLTGNEIQQKMDLMIGTKDMDRDVLNEILAQCHKTMNQNYDPIYRMQDLAQTIHSAIIILNSKLEKIKLEINQFREKQKKHQSQMSSASNSSEFKHIYIMIHSAKNISKKIQYSDCHLQVSLGSQSQRLKPIEHFDKTNPDFNREIEFSIPNNIYILTIQLYTKQNDSPLPTLLGQAQISISSLEEQLKSLKLQLKDPLGKEVGCFIDMQVQLIFNRYEYLQSQVGQTGDRIDQLTELNKQVTYQYDLLTRPFRSREEENNVKNQNGQTPPLQQETSLIQENKPQEVAADPLQTSKIDINQTDPNSQPEEEYPQAPYDLDLGMTIFSFYGLITLFVCSAKPSFLDVLVCHGLMFTVFLDRFEPEHVKLVGLGLIASIIYDILWLSQYHLWWDSTDYNNPEWGQKAALFLKIVLVLTYIQFFYKFLVFYYLYQFYKESLDPVKSYIFQIWNIQYKVGKNRQYVFWQ</sequence>
<accession>A0A8S1PBG1</accession>
<evidence type="ECO:0000256" key="3">
    <source>
        <dbReference type="SAM" id="Phobius"/>
    </source>
</evidence>
<feature type="region of interest" description="Disordered" evidence="2">
    <location>
        <begin position="310"/>
        <end position="334"/>
    </location>
</feature>
<evidence type="ECO:0000313" key="6">
    <source>
        <dbReference type="Proteomes" id="UP000692954"/>
    </source>
</evidence>
<protein>
    <recommendedName>
        <fullName evidence="4">C2 domain-containing protein</fullName>
    </recommendedName>
</protein>
<dbReference type="InterPro" id="IPR000008">
    <property type="entry name" value="C2_dom"/>
</dbReference>
<evidence type="ECO:0000313" key="5">
    <source>
        <dbReference type="EMBL" id="CAD8100572.1"/>
    </source>
</evidence>
<dbReference type="OrthoDB" id="294109at2759"/>
<evidence type="ECO:0000256" key="2">
    <source>
        <dbReference type="SAM" id="MobiDB-lite"/>
    </source>
</evidence>
<keyword evidence="1" id="KW-0175">Coiled coil</keyword>
<dbReference type="SMART" id="SM00239">
    <property type="entry name" value="C2"/>
    <property type="match status" value="1"/>
</dbReference>
<dbReference type="EMBL" id="CAJJDN010000074">
    <property type="protein sequence ID" value="CAD8100572.1"/>
    <property type="molecule type" value="Genomic_DNA"/>
</dbReference>